<organism evidence="1 2">
    <name type="scientific">Vibrio spartinae</name>
    <dbReference type="NCBI Taxonomy" id="1918945"/>
    <lineage>
        <taxon>Bacteria</taxon>
        <taxon>Pseudomonadati</taxon>
        <taxon>Pseudomonadota</taxon>
        <taxon>Gammaproteobacteria</taxon>
        <taxon>Vibrionales</taxon>
        <taxon>Vibrionaceae</taxon>
        <taxon>Vibrio</taxon>
    </lineage>
</organism>
<proteinExistence type="predicted"/>
<name>A0ABX6R2D7_9VIBR</name>
<dbReference type="Proteomes" id="UP000515264">
    <property type="component" value="Chromosome 1"/>
</dbReference>
<dbReference type="EMBL" id="CP046268">
    <property type="protein sequence ID" value="QMV15691.1"/>
    <property type="molecule type" value="Genomic_DNA"/>
</dbReference>
<evidence type="ECO:0008006" key="3">
    <source>
        <dbReference type="Google" id="ProtNLM"/>
    </source>
</evidence>
<evidence type="ECO:0000313" key="1">
    <source>
        <dbReference type="EMBL" id="QMV15691.1"/>
    </source>
</evidence>
<protein>
    <recommendedName>
        <fullName evidence="3">Sugar ABC transporter</fullName>
    </recommendedName>
</protein>
<sequence>MLYTVECTYTDSRTEEEWNNFYSQEKMSALISVNGFSTSQRFRSLMKNCSICPVYLAIHTIRDADVISSEEYLQKGGGSFSRWQSYIEDWHRNLYNCGEAAPAVLNDEILLLSQGKINNNAEGELKSWDMYSIGLDEYPLYRVAYVISRLKLHQFKDIKGVYLYEPITHQLKCTTNTF</sequence>
<accession>A0ABX6R2D7</accession>
<evidence type="ECO:0000313" key="2">
    <source>
        <dbReference type="Proteomes" id="UP000515264"/>
    </source>
</evidence>
<reference evidence="1 2" key="1">
    <citation type="journal article" date="2020" name="J. Nat. Prod.">
        <title>Genomics-Metabolomics Profiling Disclosed Marine Vibrio spartinae 3.6 as a Producer of a New Branched Side Chain Prodigiosin.</title>
        <authorList>
            <person name="Vitale G.A."/>
            <person name="Sciarretta M."/>
            <person name="Palma Esposito F."/>
            <person name="January G.G."/>
            <person name="Giaccio M."/>
            <person name="Bunk B."/>
            <person name="Sproer C."/>
            <person name="Bajerski F."/>
            <person name="Power D."/>
            <person name="Festa C."/>
            <person name="Monti M.C."/>
            <person name="D'Auria M.V."/>
            <person name="de Pascale D."/>
        </authorList>
    </citation>
    <scope>NUCLEOTIDE SEQUENCE [LARGE SCALE GENOMIC DNA]</scope>
    <source>
        <strain evidence="1 2">3.6</strain>
    </source>
</reference>
<dbReference type="RefSeq" id="WP_182287802.1">
    <property type="nucleotide sequence ID" value="NZ_CP046268.1"/>
</dbReference>
<keyword evidence="2" id="KW-1185">Reference proteome</keyword>
<gene>
    <name evidence="1" type="ORF">Vspart_03035</name>
</gene>